<dbReference type="SUPFAM" id="SSF46785">
    <property type="entry name" value="Winged helix' DNA-binding domain"/>
    <property type="match status" value="1"/>
</dbReference>
<dbReference type="InterPro" id="IPR036388">
    <property type="entry name" value="WH-like_DNA-bd_sf"/>
</dbReference>
<dbReference type="SMART" id="SM00418">
    <property type="entry name" value="HTH_ARSR"/>
    <property type="match status" value="1"/>
</dbReference>
<reference evidence="2 3" key="1">
    <citation type="journal article" date="2019" name="Int. J. Syst. Evol. Microbiol.">
        <title>The Global Catalogue of Microorganisms (GCM) 10K type strain sequencing project: providing services to taxonomists for standard genome sequencing and annotation.</title>
        <authorList>
            <consortium name="The Broad Institute Genomics Platform"/>
            <consortium name="The Broad Institute Genome Sequencing Center for Infectious Disease"/>
            <person name="Wu L."/>
            <person name="Ma J."/>
        </authorList>
    </citation>
    <scope>NUCLEOTIDE SEQUENCE [LARGE SCALE GENOMIC DNA]</scope>
    <source>
        <strain evidence="2 3">IBRC-M 10256</strain>
    </source>
</reference>
<dbReference type="InterPro" id="IPR036390">
    <property type="entry name" value="WH_DNA-bd_sf"/>
</dbReference>
<evidence type="ECO:0000259" key="1">
    <source>
        <dbReference type="SMART" id="SM00418"/>
    </source>
</evidence>
<sequence>MSEEDRIEAVGAVLADPTARHILVETSQEPMTASTLSDRCAVSEPTVYRRLERLRECDLLVEQTRPDPEHGHHRTVYATDLDRLTVTLRDGTLALQVDRREDPSDRFTRLIEGM</sequence>
<proteinExistence type="predicted"/>
<name>A0ABD5NSH6_9EURY</name>
<comment type="caution">
    <text evidence="2">The sequence shown here is derived from an EMBL/GenBank/DDBJ whole genome shotgun (WGS) entry which is preliminary data.</text>
</comment>
<accession>A0ABD5NSH6</accession>
<organism evidence="2 3">
    <name type="scientific">Halovivax cerinus</name>
    <dbReference type="NCBI Taxonomy" id="1487865"/>
    <lineage>
        <taxon>Archaea</taxon>
        <taxon>Methanobacteriati</taxon>
        <taxon>Methanobacteriota</taxon>
        <taxon>Stenosarchaea group</taxon>
        <taxon>Halobacteria</taxon>
        <taxon>Halobacteriales</taxon>
        <taxon>Natrialbaceae</taxon>
        <taxon>Halovivax</taxon>
    </lineage>
</organism>
<dbReference type="Proteomes" id="UP001595846">
    <property type="component" value="Unassembled WGS sequence"/>
</dbReference>
<dbReference type="InterPro" id="IPR011991">
    <property type="entry name" value="ArsR-like_HTH"/>
</dbReference>
<dbReference type="EMBL" id="JBHSAQ010000013">
    <property type="protein sequence ID" value="MFC3959549.1"/>
    <property type="molecule type" value="Genomic_DNA"/>
</dbReference>
<feature type="domain" description="HTH arsR-type" evidence="1">
    <location>
        <begin position="9"/>
        <end position="89"/>
    </location>
</feature>
<dbReference type="InterPro" id="IPR001845">
    <property type="entry name" value="HTH_ArsR_DNA-bd_dom"/>
</dbReference>
<dbReference type="Pfam" id="PF12840">
    <property type="entry name" value="HTH_20"/>
    <property type="match status" value="1"/>
</dbReference>
<dbReference type="CDD" id="cd00090">
    <property type="entry name" value="HTH_ARSR"/>
    <property type="match status" value="1"/>
</dbReference>
<gene>
    <name evidence="2" type="ORF">ACFOUR_14390</name>
</gene>
<evidence type="ECO:0000313" key="3">
    <source>
        <dbReference type="Proteomes" id="UP001595846"/>
    </source>
</evidence>
<evidence type="ECO:0000313" key="2">
    <source>
        <dbReference type="EMBL" id="MFC3959549.1"/>
    </source>
</evidence>
<dbReference type="GeneID" id="73902173"/>
<dbReference type="AlphaFoldDB" id="A0ABD5NSH6"/>
<dbReference type="RefSeq" id="WP_256533061.1">
    <property type="nucleotide sequence ID" value="NZ_CP101824.1"/>
</dbReference>
<keyword evidence="3" id="KW-1185">Reference proteome</keyword>
<dbReference type="Gene3D" id="1.10.10.10">
    <property type="entry name" value="Winged helix-like DNA-binding domain superfamily/Winged helix DNA-binding domain"/>
    <property type="match status" value="1"/>
</dbReference>
<protein>
    <submittedName>
        <fullName evidence="2">Helix-turn-helix domain-containing protein</fullName>
    </submittedName>
</protein>